<feature type="transmembrane region" description="Helical" evidence="1">
    <location>
        <begin position="112"/>
        <end position="130"/>
    </location>
</feature>
<evidence type="ECO:0000313" key="3">
    <source>
        <dbReference type="Proteomes" id="UP000053881"/>
    </source>
</evidence>
<dbReference type="PATRIC" id="fig|217031.4.peg.7786"/>
<name>A0A0Q9Y235_9BACI</name>
<dbReference type="EMBL" id="LGPB01000139">
    <property type="protein sequence ID" value="KRG09603.1"/>
    <property type="molecule type" value="Genomic_DNA"/>
</dbReference>
<organism evidence="2 3">
    <name type="scientific">Lederbergia galactosidilytica</name>
    <dbReference type="NCBI Taxonomy" id="217031"/>
    <lineage>
        <taxon>Bacteria</taxon>
        <taxon>Bacillati</taxon>
        <taxon>Bacillota</taxon>
        <taxon>Bacilli</taxon>
        <taxon>Bacillales</taxon>
        <taxon>Bacillaceae</taxon>
        <taxon>Lederbergia</taxon>
    </lineage>
</organism>
<comment type="caution">
    <text evidence="2">The sequence shown here is derived from an EMBL/GenBank/DDBJ whole genome shotgun (WGS) entry which is preliminary data.</text>
</comment>
<feature type="transmembrane region" description="Helical" evidence="1">
    <location>
        <begin position="9"/>
        <end position="29"/>
    </location>
</feature>
<evidence type="ECO:0000256" key="1">
    <source>
        <dbReference type="SAM" id="Phobius"/>
    </source>
</evidence>
<feature type="transmembrane region" description="Helical" evidence="1">
    <location>
        <begin position="35"/>
        <end position="51"/>
    </location>
</feature>
<reference evidence="2 3" key="1">
    <citation type="submission" date="2015-06" db="EMBL/GenBank/DDBJ databases">
        <title>Genome sequencing project of Bacillus galactosidilyticus PL133.</title>
        <authorList>
            <person name="Gaiero J."/>
            <person name="Nicol R."/>
            <person name="Habash M."/>
        </authorList>
    </citation>
    <scope>NUCLEOTIDE SEQUENCE [LARGE SCALE GENOMIC DNA]</scope>
    <source>
        <strain evidence="2 3">PL133</strain>
    </source>
</reference>
<accession>A0A0Q9Y235</accession>
<feature type="transmembrane region" description="Helical" evidence="1">
    <location>
        <begin position="136"/>
        <end position="157"/>
    </location>
</feature>
<evidence type="ECO:0000313" key="2">
    <source>
        <dbReference type="EMBL" id="KRG09603.1"/>
    </source>
</evidence>
<dbReference type="Proteomes" id="UP000053881">
    <property type="component" value="Unassembled WGS sequence"/>
</dbReference>
<protein>
    <submittedName>
        <fullName evidence="2">Uncharacterized protein</fullName>
    </submittedName>
</protein>
<sequence>MNILKTNTLILVIYLYITSISLLFSPFISTFRVKSTILILLICVAIVINNFKFNKRIILFYVFLILFISINMLVVSYKNYVFADGLNLVMYSFLPIYLLGQNLICYKEFRDIWMKMASLFTMLLPVFYLFRQSGYISYFDIGFLAHLNILIIVYHILSSNKNKNDWKVN</sequence>
<feature type="transmembrane region" description="Helical" evidence="1">
    <location>
        <begin position="58"/>
        <end position="75"/>
    </location>
</feature>
<keyword evidence="1" id="KW-0812">Transmembrane</keyword>
<keyword evidence="1" id="KW-1133">Transmembrane helix</keyword>
<gene>
    <name evidence="2" type="ORF">ACA29_22950</name>
</gene>
<keyword evidence="1" id="KW-0472">Membrane</keyword>
<feature type="transmembrane region" description="Helical" evidence="1">
    <location>
        <begin position="81"/>
        <end position="100"/>
    </location>
</feature>
<proteinExistence type="predicted"/>
<dbReference type="AlphaFoldDB" id="A0A0Q9Y235"/>